<feature type="signal peptide" evidence="1">
    <location>
        <begin position="1"/>
        <end position="21"/>
    </location>
</feature>
<name>A0A553NVJ6_TIGCA</name>
<protein>
    <recommendedName>
        <fullName evidence="4">SCP domain-containing protein</fullName>
    </recommendedName>
</protein>
<organism evidence="2 3">
    <name type="scientific">Tigriopus californicus</name>
    <name type="common">Marine copepod</name>
    <dbReference type="NCBI Taxonomy" id="6832"/>
    <lineage>
        <taxon>Eukaryota</taxon>
        <taxon>Metazoa</taxon>
        <taxon>Ecdysozoa</taxon>
        <taxon>Arthropoda</taxon>
        <taxon>Crustacea</taxon>
        <taxon>Multicrustacea</taxon>
        <taxon>Hexanauplia</taxon>
        <taxon>Copepoda</taxon>
        <taxon>Harpacticoida</taxon>
        <taxon>Harpacticidae</taxon>
        <taxon>Tigriopus</taxon>
    </lineage>
</organism>
<gene>
    <name evidence="2" type="ORF">TCAL_14214</name>
</gene>
<evidence type="ECO:0000313" key="3">
    <source>
        <dbReference type="Proteomes" id="UP000318571"/>
    </source>
</evidence>
<comment type="caution">
    <text evidence="2">The sequence shown here is derived from an EMBL/GenBank/DDBJ whole genome shotgun (WGS) entry which is preliminary data.</text>
</comment>
<feature type="chain" id="PRO_5021874211" description="SCP domain-containing protein" evidence="1">
    <location>
        <begin position="22"/>
        <end position="111"/>
    </location>
</feature>
<dbReference type="EMBL" id="VCGU01000010">
    <property type="protein sequence ID" value="TRY69449.1"/>
    <property type="molecule type" value="Genomic_DNA"/>
</dbReference>
<evidence type="ECO:0000256" key="1">
    <source>
        <dbReference type="SAM" id="SignalP"/>
    </source>
</evidence>
<proteinExistence type="predicted"/>
<keyword evidence="1" id="KW-0732">Signal</keyword>
<evidence type="ECO:0008006" key="4">
    <source>
        <dbReference type="Google" id="ProtNLM"/>
    </source>
</evidence>
<sequence length="111" mass="12356">MRVFTSLLGALFLAELSFCSACDDAIREKYCHLSTSASCAKCELGPRCPINGPRSIIDGSIIIRGLKETPNQRFLLDILDQRRISQSFSSCTPLFQWDEDLAIVAQAWADQ</sequence>
<dbReference type="AlphaFoldDB" id="A0A553NVJ6"/>
<dbReference type="Proteomes" id="UP000318571">
    <property type="component" value="Chromosome 1"/>
</dbReference>
<accession>A0A553NVJ6</accession>
<keyword evidence="3" id="KW-1185">Reference proteome</keyword>
<evidence type="ECO:0000313" key="2">
    <source>
        <dbReference type="EMBL" id="TRY69449.1"/>
    </source>
</evidence>
<reference evidence="2 3" key="1">
    <citation type="journal article" date="2018" name="Nat. Ecol. Evol.">
        <title>Genomic signatures of mitonuclear coevolution across populations of Tigriopus californicus.</title>
        <authorList>
            <person name="Barreto F.S."/>
            <person name="Watson E.T."/>
            <person name="Lima T.G."/>
            <person name="Willett C.S."/>
            <person name="Edmands S."/>
            <person name="Li W."/>
            <person name="Burton R.S."/>
        </authorList>
    </citation>
    <scope>NUCLEOTIDE SEQUENCE [LARGE SCALE GENOMIC DNA]</scope>
    <source>
        <strain evidence="2 3">San Diego</strain>
    </source>
</reference>